<protein>
    <submittedName>
        <fullName evidence="8">Putative histone deacetylase complex subunit SAP30/SAP30-like protein</fullName>
    </submittedName>
</protein>
<evidence type="ECO:0000256" key="5">
    <source>
        <dbReference type="ARBA" id="ARBA00023098"/>
    </source>
</evidence>
<evidence type="ECO:0000256" key="7">
    <source>
        <dbReference type="SAM" id="Phobius"/>
    </source>
</evidence>
<dbReference type="EMBL" id="CM007905">
    <property type="protein sequence ID" value="OTF91333.1"/>
    <property type="molecule type" value="Genomic_DNA"/>
</dbReference>
<dbReference type="AlphaFoldDB" id="A0A251RYP8"/>
<organism evidence="8 9">
    <name type="scientific">Helianthus annuus</name>
    <name type="common">Common sunflower</name>
    <dbReference type="NCBI Taxonomy" id="4232"/>
    <lineage>
        <taxon>Eukaryota</taxon>
        <taxon>Viridiplantae</taxon>
        <taxon>Streptophyta</taxon>
        <taxon>Embryophyta</taxon>
        <taxon>Tracheophyta</taxon>
        <taxon>Spermatophyta</taxon>
        <taxon>Magnoliopsida</taxon>
        <taxon>eudicotyledons</taxon>
        <taxon>Gunneridae</taxon>
        <taxon>Pentapetalae</taxon>
        <taxon>asterids</taxon>
        <taxon>campanulids</taxon>
        <taxon>Asterales</taxon>
        <taxon>Asteraceae</taxon>
        <taxon>Asteroideae</taxon>
        <taxon>Heliantheae alliance</taxon>
        <taxon>Heliantheae</taxon>
        <taxon>Helianthus</taxon>
    </lineage>
</organism>
<feature type="transmembrane region" description="Helical" evidence="7">
    <location>
        <begin position="180"/>
        <end position="198"/>
    </location>
</feature>
<keyword evidence="4 7" id="KW-1133">Transmembrane helix</keyword>
<keyword evidence="5" id="KW-0443">Lipid metabolism</keyword>
<dbReference type="GO" id="GO:0006355">
    <property type="term" value="P:regulation of DNA-templated transcription"/>
    <property type="evidence" value="ECO:0000318"/>
    <property type="project" value="GO_Central"/>
</dbReference>
<dbReference type="GO" id="GO:0006629">
    <property type="term" value="P:lipid metabolic process"/>
    <property type="evidence" value="ECO:0007669"/>
    <property type="project" value="UniProtKB-KW"/>
</dbReference>
<name>A0A251RYP8_HELAN</name>
<keyword evidence="9" id="KW-1185">Reference proteome</keyword>
<dbReference type="PANTHER" id="PTHR21212:SF8">
    <property type="entry name" value="SEIPIN FAMILY-RELATED"/>
    <property type="match status" value="1"/>
</dbReference>
<reference evidence="9" key="1">
    <citation type="journal article" date="2017" name="Nature">
        <title>The sunflower genome provides insights into oil metabolism, flowering and Asterid evolution.</title>
        <authorList>
            <person name="Badouin H."/>
            <person name="Gouzy J."/>
            <person name="Grassa C.J."/>
            <person name="Murat F."/>
            <person name="Staton S.E."/>
            <person name="Cottret L."/>
            <person name="Lelandais-Briere C."/>
            <person name="Owens G.L."/>
            <person name="Carrere S."/>
            <person name="Mayjonade B."/>
            <person name="Legrand L."/>
            <person name="Gill N."/>
            <person name="Kane N.C."/>
            <person name="Bowers J.E."/>
            <person name="Hubner S."/>
            <person name="Bellec A."/>
            <person name="Berard A."/>
            <person name="Berges H."/>
            <person name="Blanchet N."/>
            <person name="Boniface M.C."/>
            <person name="Brunel D."/>
            <person name="Catrice O."/>
            <person name="Chaidir N."/>
            <person name="Claudel C."/>
            <person name="Donnadieu C."/>
            <person name="Faraut T."/>
            <person name="Fievet G."/>
            <person name="Helmstetter N."/>
            <person name="King M."/>
            <person name="Knapp S.J."/>
            <person name="Lai Z."/>
            <person name="Le Paslier M.C."/>
            <person name="Lippi Y."/>
            <person name="Lorenzon L."/>
            <person name="Mandel J.R."/>
            <person name="Marage G."/>
            <person name="Marchand G."/>
            <person name="Marquand E."/>
            <person name="Bret-Mestries E."/>
            <person name="Morien E."/>
            <person name="Nambeesan S."/>
            <person name="Nguyen T."/>
            <person name="Pegot-Espagnet P."/>
            <person name="Pouilly N."/>
            <person name="Raftis F."/>
            <person name="Sallet E."/>
            <person name="Schiex T."/>
            <person name="Thomas J."/>
            <person name="Vandecasteele C."/>
            <person name="Vares D."/>
            <person name="Vear F."/>
            <person name="Vautrin S."/>
            <person name="Crespi M."/>
            <person name="Mangin B."/>
            <person name="Burke J.M."/>
            <person name="Salse J."/>
            <person name="Munos S."/>
            <person name="Vincourt P."/>
            <person name="Rieseberg L.H."/>
            <person name="Langlade N.B."/>
        </authorList>
    </citation>
    <scope>NUCLEOTIDE SEQUENCE [LARGE SCALE GENOMIC DNA]</scope>
    <source>
        <strain evidence="9">cv. SF193</strain>
    </source>
</reference>
<evidence type="ECO:0000313" key="8">
    <source>
        <dbReference type="EMBL" id="OTF91333.1"/>
    </source>
</evidence>
<feature type="transmembrane region" description="Helical" evidence="7">
    <location>
        <begin position="122"/>
        <end position="143"/>
    </location>
</feature>
<dbReference type="InParanoid" id="A0A251RYP8"/>
<proteinExistence type="predicted"/>
<evidence type="ECO:0000313" key="9">
    <source>
        <dbReference type="Proteomes" id="UP000215914"/>
    </source>
</evidence>
<dbReference type="PANTHER" id="PTHR21212">
    <property type="entry name" value="BERNARDINELLI-SEIP CONGENITAL LIPODYSTROPHY 2 HOMOLOG BSCL2 PROTEIN"/>
    <property type="match status" value="1"/>
</dbReference>
<dbReference type="GO" id="GO:0003712">
    <property type="term" value="F:transcription coregulator activity"/>
    <property type="evidence" value="ECO:0000318"/>
    <property type="project" value="GO_Central"/>
</dbReference>
<dbReference type="GO" id="GO:0000118">
    <property type="term" value="C:histone deacetylase complex"/>
    <property type="evidence" value="ECO:0000318"/>
    <property type="project" value="GO_Central"/>
</dbReference>
<comment type="subcellular location">
    <subcellularLocation>
        <location evidence="1">Endoplasmic reticulum membrane</location>
        <topology evidence="1">Multi-pass membrane protein</topology>
    </subcellularLocation>
</comment>
<gene>
    <name evidence="8" type="ORF">HannXRQ_Chr16g0509581</name>
</gene>
<evidence type="ECO:0000256" key="6">
    <source>
        <dbReference type="ARBA" id="ARBA00023136"/>
    </source>
</evidence>
<evidence type="ECO:0000256" key="4">
    <source>
        <dbReference type="ARBA" id="ARBA00022989"/>
    </source>
</evidence>
<keyword evidence="3" id="KW-0256">Endoplasmic reticulum</keyword>
<dbReference type="GO" id="GO:0140042">
    <property type="term" value="P:lipid droplet formation"/>
    <property type="evidence" value="ECO:0007669"/>
    <property type="project" value="UniProtKB-ARBA"/>
</dbReference>
<keyword evidence="6 7" id="KW-0472">Membrane</keyword>
<evidence type="ECO:0000256" key="2">
    <source>
        <dbReference type="ARBA" id="ARBA00022692"/>
    </source>
</evidence>
<sequence>MGNQRSSTGQVFDDGCGNYDRLCSLRSSFHGQVLKNGVEVKLQRNALSILEPPTGHEEDDEYEFDISSSGSDVNEFSTPNEFSKLNNPKVRYASWLPEIYSASLKIESRLPFVKRMLWYSKWLISMWISVTMYIMELLFTLLYCRSIFPWEQSLGRDLGSSNDGVTHNKPNASSYLHLEILIRLIIFCSWYAFKLLLYHL</sequence>
<dbReference type="InterPro" id="IPR009617">
    <property type="entry name" value="Seipin"/>
</dbReference>
<dbReference type="STRING" id="4232.A0A251RYP8"/>
<dbReference type="Proteomes" id="UP000215914">
    <property type="component" value="Chromosome 16"/>
</dbReference>
<dbReference type="GO" id="GO:0005789">
    <property type="term" value="C:endoplasmic reticulum membrane"/>
    <property type="evidence" value="ECO:0007669"/>
    <property type="project" value="UniProtKB-SubCell"/>
</dbReference>
<evidence type="ECO:0000256" key="3">
    <source>
        <dbReference type="ARBA" id="ARBA00022824"/>
    </source>
</evidence>
<accession>A0A251RYP8</accession>
<keyword evidence="2 7" id="KW-0812">Transmembrane</keyword>
<evidence type="ECO:0000256" key="1">
    <source>
        <dbReference type="ARBA" id="ARBA00004477"/>
    </source>
</evidence>